<evidence type="ECO:0000313" key="12">
    <source>
        <dbReference type="EMBL" id="KAJ2680916.1"/>
    </source>
</evidence>
<dbReference type="InterPro" id="IPR036598">
    <property type="entry name" value="GOLD_dom_sf"/>
</dbReference>
<feature type="transmembrane region" description="Helical" evidence="9">
    <location>
        <begin position="169"/>
        <end position="191"/>
    </location>
</feature>
<evidence type="ECO:0000256" key="6">
    <source>
        <dbReference type="ARBA" id="ARBA00023136"/>
    </source>
</evidence>
<dbReference type="SMART" id="SM01190">
    <property type="entry name" value="EMP24_GP25L"/>
    <property type="match status" value="1"/>
</dbReference>
<evidence type="ECO:0000256" key="5">
    <source>
        <dbReference type="ARBA" id="ARBA00022989"/>
    </source>
</evidence>
<keyword evidence="4 10" id="KW-0732">Signal</keyword>
<name>A0A9W8L0M5_9FUNG</name>
<evidence type="ECO:0000256" key="1">
    <source>
        <dbReference type="ARBA" id="ARBA00004479"/>
    </source>
</evidence>
<reference evidence="12" key="1">
    <citation type="submission" date="2022-07" db="EMBL/GenBank/DDBJ databases">
        <title>Phylogenomic reconstructions and comparative analyses of Kickxellomycotina fungi.</title>
        <authorList>
            <person name="Reynolds N.K."/>
            <person name="Stajich J.E."/>
            <person name="Barry K."/>
            <person name="Grigoriev I.V."/>
            <person name="Crous P."/>
            <person name="Smith M.E."/>
        </authorList>
    </citation>
    <scope>NUCLEOTIDE SEQUENCE</scope>
    <source>
        <strain evidence="12">NRRL 3115</strain>
    </source>
</reference>
<dbReference type="PROSITE" id="PS50866">
    <property type="entry name" value="GOLD"/>
    <property type="match status" value="1"/>
</dbReference>
<dbReference type="Pfam" id="PF01105">
    <property type="entry name" value="EMP24_GP25L"/>
    <property type="match status" value="1"/>
</dbReference>
<keyword evidence="3 8" id="KW-0812">Transmembrane</keyword>
<evidence type="ECO:0000256" key="7">
    <source>
        <dbReference type="ARBA" id="ARBA00037847"/>
    </source>
</evidence>
<feature type="domain" description="GOLD" evidence="11">
    <location>
        <begin position="29"/>
        <end position="112"/>
    </location>
</feature>
<dbReference type="InterPro" id="IPR015720">
    <property type="entry name" value="Emp24-like"/>
</dbReference>
<dbReference type="GO" id="GO:0016020">
    <property type="term" value="C:membrane"/>
    <property type="evidence" value="ECO:0007669"/>
    <property type="project" value="UniProtKB-SubCell"/>
</dbReference>
<dbReference type="EMBL" id="JANBTW010000002">
    <property type="protein sequence ID" value="KAJ2680916.1"/>
    <property type="molecule type" value="Genomic_DNA"/>
</dbReference>
<evidence type="ECO:0000313" key="13">
    <source>
        <dbReference type="Proteomes" id="UP001151518"/>
    </source>
</evidence>
<gene>
    <name evidence="12" type="ORF">GGI25_000220</name>
</gene>
<dbReference type="SUPFAM" id="SSF101576">
    <property type="entry name" value="Supernatant protein factor (SPF), C-terminal domain"/>
    <property type="match status" value="1"/>
</dbReference>
<feature type="chain" id="PRO_5040962825" description="GOLD domain-containing protein" evidence="10">
    <location>
        <begin position="18"/>
        <end position="202"/>
    </location>
</feature>
<accession>A0A9W8L0M5</accession>
<evidence type="ECO:0000256" key="8">
    <source>
        <dbReference type="RuleBase" id="RU003827"/>
    </source>
</evidence>
<evidence type="ECO:0000256" key="10">
    <source>
        <dbReference type="SAM" id="SignalP"/>
    </source>
</evidence>
<feature type="signal peptide" evidence="10">
    <location>
        <begin position="1"/>
        <end position="17"/>
    </location>
</feature>
<protein>
    <recommendedName>
        <fullName evidence="11">GOLD domain-containing protein</fullName>
    </recommendedName>
</protein>
<dbReference type="GO" id="GO:0012505">
    <property type="term" value="C:endomembrane system"/>
    <property type="evidence" value="ECO:0007669"/>
    <property type="project" value="UniProtKB-SubCell"/>
</dbReference>
<evidence type="ECO:0000256" key="9">
    <source>
        <dbReference type="SAM" id="Phobius"/>
    </source>
</evidence>
<dbReference type="PANTHER" id="PTHR22811">
    <property type="entry name" value="TRANSMEMBRANE EMP24 DOMAIN-CONTAINING PROTEIN"/>
    <property type="match status" value="1"/>
</dbReference>
<evidence type="ECO:0000256" key="3">
    <source>
        <dbReference type="ARBA" id="ARBA00022692"/>
    </source>
</evidence>
<evidence type="ECO:0000256" key="4">
    <source>
        <dbReference type="ARBA" id="ARBA00022729"/>
    </source>
</evidence>
<dbReference type="Proteomes" id="UP001151518">
    <property type="component" value="Unassembled WGS sequence"/>
</dbReference>
<proteinExistence type="inferred from homology"/>
<comment type="subcellular location">
    <subcellularLocation>
        <location evidence="7">Endomembrane system</location>
        <topology evidence="7">Single-pass membrane protein</topology>
    </subcellularLocation>
    <subcellularLocation>
        <location evidence="1 8">Membrane</location>
        <topology evidence="1 8">Single-pass type I membrane protein</topology>
    </subcellularLocation>
</comment>
<dbReference type="InterPro" id="IPR009038">
    <property type="entry name" value="GOLD_dom"/>
</dbReference>
<keyword evidence="5 9" id="KW-1133">Transmembrane helix</keyword>
<sequence length="202" mass="23266">MLRRLVLLFAMLAMVNAVTLRKWIASHEKSCYFAWADTPGKKLAFYFAVHQGGNFDIDYEVEGPNNRQLFKGEAERQGDFVFTATQVGEYAFCFKNGLASFADKLVEFDITVEDEARPEDIAKRTKRDEVMNSVVVIASDLQQITKFMKYFRLRENRNFATVSSTESRVWWFSVLENLCVVLVAVIQVYAIRALFTAKKTRL</sequence>
<dbReference type="AlphaFoldDB" id="A0A9W8L0M5"/>
<dbReference type="OrthoDB" id="1929172at2759"/>
<organism evidence="12 13">
    <name type="scientific">Coemansia spiralis</name>
    <dbReference type="NCBI Taxonomy" id="417178"/>
    <lineage>
        <taxon>Eukaryota</taxon>
        <taxon>Fungi</taxon>
        <taxon>Fungi incertae sedis</taxon>
        <taxon>Zoopagomycota</taxon>
        <taxon>Kickxellomycotina</taxon>
        <taxon>Kickxellomycetes</taxon>
        <taxon>Kickxellales</taxon>
        <taxon>Kickxellaceae</taxon>
        <taxon>Coemansia</taxon>
    </lineage>
</organism>
<comment type="similarity">
    <text evidence="2 8">Belongs to the EMP24/GP25L family.</text>
</comment>
<comment type="caution">
    <text evidence="12">The sequence shown here is derived from an EMBL/GenBank/DDBJ whole genome shotgun (WGS) entry which is preliminary data.</text>
</comment>
<evidence type="ECO:0000259" key="11">
    <source>
        <dbReference type="PROSITE" id="PS50866"/>
    </source>
</evidence>
<keyword evidence="6 9" id="KW-0472">Membrane</keyword>
<evidence type="ECO:0000256" key="2">
    <source>
        <dbReference type="ARBA" id="ARBA00007104"/>
    </source>
</evidence>